<reference evidence="1 2" key="1">
    <citation type="journal article" date="2015" name="Genome Announc.">
        <title>Complete Genome Sequence of the Campylobacter ureolyticus Clinical Isolate RIGS 9880.</title>
        <authorList>
            <person name="Miller W.G."/>
            <person name="Yee E."/>
            <person name="On S.L."/>
            <person name="Andersen L.P."/>
            <person name="Bono J.L."/>
        </authorList>
    </citation>
    <scope>NUCLEOTIDE SEQUENCE [LARGE SCALE GENOMIC DNA]</scope>
    <source>
        <strain evidence="1 2">RIGS 9880</strain>
    </source>
</reference>
<protein>
    <recommendedName>
        <fullName evidence="3">Lipoprotein</fullName>
    </recommendedName>
</protein>
<gene>
    <name evidence="1" type="ORF">CUREO_1611</name>
</gene>
<evidence type="ECO:0000313" key="2">
    <source>
        <dbReference type="Proteomes" id="UP000063971"/>
    </source>
</evidence>
<sequence length="97" mass="11144">MRKVLTLSLIAVFFTACSEIKMPQLPKVQQTQKNSEPTEAECKKIMAKYKKLRNQGYVGNEPSLGRDYSLDAKYCEKKYTYSPSVDDMIENIERLGN</sequence>
<dbReference type="Proteomes" id="UP000063971">
    <property type="component" value="Chromosome"/>
</dbReference>
<organism evidence="1 2">
    <name type="scientific">Campylobacter ureolyticus RIGS 9880</name>
    <dbReference type="NCBI Taxonomy" id="1032069"/>
    <lineage>
        <taxon>Bacteria</taxon>
        <taxon>Pseudomonadati</taxon>
        <taxon>Campylobacterota</taxon>
        <taxon>Epsilonproteobacteria</taxon>
        <taxon>Campylobacterales</taxon>
        <taxon>Campylobacteraceae</taxon>
        <taxon>Campylobacter</taxon>
    </lineage>
</organism>
<dbReference type="KEGG" id="cure:CUREO_1611"/>
<dbReference type="AlphaFoldDB" id="A0AAU8U1F3"/>
<dbReference type="EMBL" id="CP012195">
    <property type="protein sequence ID" value="AKT91417.1"/>
    <property type="molecule type" value="Genomic_DNA"/>
</dbReference>
<name>A0AAU8U1F3_9BACT</name>
<proteinExistence type="predicted"/>
<evidence type="ECO:0008006" key="3">
    <source>
        <dbReference type="Google" id="ProtNLM"/>
    </source>
</evidence>
<dbReference type="PROSITE" id="PS51257">
    <property type="entry name" value="PROKAR_LIPOPROTEIN"/>
    <property type="match status" value="1"/>
</dbReference>
<evidence type="ECO:0000313" key="1">
    <source>
        <dbReference type="EMBL" id="AKT91417.1"/>
    </source>
</evidence>
<accession>A0AAU8U1F3</accession>